<dbReference type="PANTHER" id="PTHR33713">
    <property type="entry name" value="ANTITOXIN YAFN-RELATED"/>
    <property type="match status" value="1"/>
</dbReference>
<comment type="caution">
    <text evidence="3">The sequence shown here is derived from an EMBL/GenBank/DDBJ whole genome shotgun (WGS) entry which is preliminary data.</text>
</comment>
<dbReference type="PANTHER" id="PTHR33713:SF6">
    <property type="entry name" value="ANTITOXIN YEFM"/>
    <property type="match status" value="1"/>
</dbReference>
<comment type="function">
    <text evidence="2">Antitoxin component of a type II toxin-antitoxin (TA) system.</text>
</comment>
<reference evidence="3" key="1">
    <citation type="submission" date="2021-11" db="EMBL/GenBank/DDBJ databases">
        <title>Streptomyces corallinus and Kineosporia corallina sp. nov., two new coral-derived marine actinobacteria.</title>
        <authorList>
            <person name="Buangrab K."/>
            <person name="Sutthacheep M."/>
            <person name="Yeemin T."/>
            <person name="Harunari E."/>
            <person name="Igarashi Y."/>
            <person name="Sripreechasak P."/>
            <person name="Kanchanasin P."/>
            <person name="Tanasupawat S."/>
            <person name="Phongsopitanun W."/>
        </authorList>
    </citation>
    <scope>NUCLEOTIDE SEQUENCE</scope>
    <source>
        <strain evidence="3">JCM 31032</strain>
    </source>
</reference>
<name>A0A9X1NGQ9_9ACTN</name>
<organism evidence="3 4">
    <name type="scientific">Kineosporia babensis</name>
    <dbReference type="NCBI Taxonomy" id="499548"/>
    <lineage>
        <taxon>Bacteria</taxon>
        <taxon>Bacillati</taxon>
        <taxon>Actinomycetota</taxon>
        <taxon>Actinomycetes</taxon>
        <taxon>Kineosporiales</taxon>
        <taxon>Kineosporiaceae</taxon>
        <taxon>Kineosporia</taxon>
    </lineage>
</organism>
<evidence type="ECO:0000256" key="1">
    <source>
        <dbReference type="ARBA" id="ARBA00009981"/>
    </source>
</evidence>
<protein>
    <recommendedName>
        <fullName evidence="2">Antitoxin</fullName>
    </recommendedName>
</protein>
<dbReference type="InterPro" id="IPR051405">
    <property type="entry name" value="phD/YefM_antitoxin"/>
</dbReference>
<dbReference type="Pfam" id="PF02604">
    <property type="entry name" value="PhdYeFM_antitox"/>
    <property type="match status" value="1"/>
</dbReference>
<dbReference type="EMBL" id="JAJOMB010000012">
    <property type="protein sequence ID" value="MCD5313575.1"/>
    <property type="molecule type" value="Genomic_DNA"/>
</dbReference>
<dbReference type="InterPro" id="IPR006442">
    <property type="entry name" value="Antitoxin_Phd/YefM"/>
</dbReference>
<dbReference type="NCBIfam" id="TIGR01552">
    <property type="entry name" value="phd_fam"/>
    <property type="match status" value="1"/>
</dbReference>
<accession>A0A9X1NGQ9</accession>
<dbReference type="SUPFAM" id="SSF143120">
    <property type="entry name" value="YefM-like"/>
    <property type="match status" value="1"/>
</dbReference>
<evidence type="ECO:0000313" key="4">
    <source>
        <dbReference type="Proteomes" id="UP001138997"/>
    </source>
</evidence>
<dbReference type="Proteomes" id="UP001138997">
    <property type="component" value="Unassembled WGS sequence"/>
</dbReference>
<dbReference type="RefSeq" id="WP_231444897.1">
    <property type="nucleotide sequence ID" value="NZ_JAJOMB010000012.1"/>
</dbReference>
<evidence type="ECO:0000256" key="2">
    <source>
        <dbReference type="RuleBase" id="RU362080"/>
    </source>
</evidence>
<proteinExistence type="inferred from homology"/>
<sequence length="84" mass="9522">MAITATEARKRLFPLIEEVNNDQQVVEILSKGGTAFLVPEEQWRRIQETLFLMSDPQVANRLRKSVAQAEAGLAQERELIDPDT</sequence>
<evidence type="ECO:0000313" key="3">
    <source>
        <dbReference type="EMBL" id="MCD5313575.1"/>
    </source>
</evidence>
<dbReference type="Gene3D" id="1.10.1220.170">
    <property type="match status" value="1"/>
</dbReference>
<keyword evidence="4" id="KW-1185">Reference proteome</keyword>
<comment type="similarity">
    <text evidence="1 2">Belongs to the phD/YefM antitoxin family.</text>
</comment>
<gene>
    <name evidence="3" type="ORF">LR394_21940</name>
</gene>
<dbReference type="InterPro" id="IPR036165">
    <property type="entry name" value="YefM-like_sf"/>
</dbReference>
<dbReference type="Gene3D" id="3.40.1620.10">
    <property type="entry name" value="YefM-like domain"/>
    <property type="match status" value="1"/>
</dbReference>
<dbReference type="AlphaFoldDB" id="A0A9X1NGQ9"/>